<dbReference type="Gene3D" id="1.10.630.10">
    <property type="entry name" value="Cytochrome P450"/>
    <property type="match status" value="1"/>
</dbReference>
<dbReference type="InterPro" id="IPR036396">
    <property type="entry name" value="Cyt_P450_sf"/>
</dbReference>
<dbReference type="InterPro" id="IPR050121">
    <property type="entry name" value="Cytochrome_P450_monoxygenase"/>
</dbReference>
<protein>
    <recommendedName>
        <fullName evidence="5">Cytochrome</fullName>
    </recommendedName>
</protein>
<dbReference type="Proteomes" id="UP001321473">
    <property type="component" value="Unassembled WGS sequence"/>
</dbReference>
<gene>
    <name evidence="3" type="ORF">V5799_026359</name>
</gene>
<evidence type="ECO:0000313" key="4">
    <source>
        <dbReference type="Proteomes" id="UP001321473"/>
    </source>
</evidence>
<name>A0AAQ4DIS9_AMBAM</name>
<dbReference type="GO" id="GO:0020037">
    <property type="term" value="F:heme binding"/>
    <property type="evidence" value="ECO:0007669"/>
    <property type="project" value="InterPro"/>
</dbReference>
<keyword evidence="4" id="KW-1185">Reference proteome</keyword>
<evidence type="ECO:0000313" key="3">
    <source>
        <dbReference type="EMBL" id="KAK8762369.1"/>
    </source>
</evidence>
<dbReference type="PANTHER" id="PTHR24305:SF166">
    <property type="entry name" value="CYTOCHROME P450 12A4, MITOCHONDRIAL-RELATED"/>
    <property type="match status" value="1"/>
</dbReference>
<dbReference type="SUPFAM" id="SSF48264">
    <property type="entry name" value="Cytochrome P450"/>
    <property type="match status" value="1"/>
</dbReference>
<reference evidence="3 4" key="1">
    <citation type="journal article" date="2023" name="Arcadia Sci">
        <title>De novo assembly of a long-read Amblyomma americanum tick genome.</title>
        <authorList>
            <person name="Chou S."/>
            <person name="Poskanzer K.E."/>
            <person name="Rollins M."/>
            <person name="Thuy-Boun P.S."/>
        </authorList>
    </citation>
    <scope>NUCLEOTIDE SEQUENCE [LARGE SCALE GENOMIC DNA]</scope>
    <source>
        <strain evidence="3">F_SG_1</strain>
        <tissue evidence="3">Salivary glands</tissue>
    </source>
</reference>
<dbReference type="InterPro" id="IPR001128">
    <property type="entry name" value="Cyt_P450"/>
</dbReference>
<keyword evidence="2" id="KW-0503">Monooxygenase</keyword>
<dbReference type="GO" id="GO:0004497">
    <property type="term" value="F:monooxygenase activity"/>
    <property type="evidence" value="ECO:0007669"/>
    <property type="project" value="UniProtKB-KW"/>
</dbReference>
<organism evidence="3 4">
    <name type="scientific">Amblyomma americanum</name>
    <name type="common">Lone star tick</name>
    <dbReference type="NCBI Taxonomy" id="6943"/>
    <lineage>
        <taxon>Eukaryota</taxon>
        <taxon>Metazoa</taxon>
        <taxon>Ecdysozoa</taxon>
        <taxon>Arthropoda</taxon>
        <taxon>Chelicerata</taxon>
        <taxon>Arachnida</taxon>
        <taxon>Acari</taxon>
        <taxon>Parasitiformes</taxon>
        <taxon>Ixodida</taxon>
        <taxon>Ixodoidea</taxon>
        <taxon>Ixodidae</taxon>
        <taxon>Amblyomminae</taxon>
        <taxon>Amblyomma</taxon>
    </lineage>
</organism>
<evidence type="ECO:0000256" key="2">
    <source>
        <dbReference type="ARBA" id="ARBA00023033"/>
    </source>
</evidence>
<keyword evidence="2" id="KW-0560">Oxidoreductase</keyword>
<dbReference type="Pfam" id="PF00067">
    <property type="entry name" value="p450"/>
    <property type="match status" value="1"/>
</dbReference>
<evidence type="ECO:0000256" key="1">
    <source>
        <dbReference type="ARBA" id="ARBA00010617"/>
    </source>
</evidence>
<dbReference type="AlphaFoldDB" id="A0AAQ4DIS9"/>
<dbReference type="InterPro" id="IPR002401">
    <property type="entry name" value="Cyt_P450_E_grp-I"/>
</dbReference>
<dbReference type="GO" id="GO:0005506">
    <property type="term" value="F:iron ion binding"/>
    <property type="evidence" value="ECO:0007669"/>
    <property type="project" value="InterPro"/>
</dbReference>
<dbReference type="GO" id="GO:0016705">
    <property type="term" value="F:oxidoreductase activity, acting on paired donors, with incorporation or reduction of molecular oxygen"/>
    <property type="evidence" value="ECO:0007669"/>
    <property type="project" value="InterPro"/>
</dbReference>
<proteinExistence type="inferred from homology"/>
<dbReference type="PRINTS" id="PR00463">
    <property type="entry name" value="EP450I"/>
</dbReference>
<accession>A0AAQ4DIS9</accession>
<comment type="similarity">
    <text evidence="1">Belongs to the cytochrome P450 family.</text>
</comment>
<sequence>MLHASLKKEEDFLQTFMDADYDWESDGLENEKNAEGKKMSLDQITGHGMSFFIAGVESVSATLVFTAYCLALHPEIQSRAIAEIDKATSEGELTFDALNEMPYLEACIKEAMRLRSTTHL</sequence>
<dbReference type="EMBL" id="JARKHS020030145">
    <property type="protein sequence ID" value="KAK8762369.1"/>
    <property type="molecule type" value="Genomic_DNA"/>
</dbReference>
<dbReference type="PANTHER" id="PTHR24305">
    <property type="entry name" value="CYTOCHROME P450"/>
    <property type="match status" value="1"/>
</dbReference>
<evidence type="ECO:0008006" key="5">
    <source>
        <dbReference type="Google" id="ProtNLM"/>
    </source>
</evidence>
<comment type="caution">
    <text evidence="3">The sequence shown here is derived from an EMBL/GenBank/DDBJ whole genome shotgun (WGS) entry which is preliminary data.</text>
</comment>